<dbReference type="RefSeq" id="XP_001270505.1">
    <property type="nucleotide sequence ID" value="XM_001270504.1"/>
</dbReference>
<accession>A1CLV0</accession>
<feature type="region of interest" description="Disordered" evidence="1">
    <location>
        <begin position="220"/>
        <end position="414"/>
    </location>
</feature>
<dbReference type="EMBL" id="DS027057">
    <property type="protein sequence ID" value="EAW09079.1"/>
    <property type="molecule type" value="Genomic_DNA"/>
</dbReference>
<protein>
    <recommendedName>
        <fullName evidence="4">BTB domain-containing protein</fullName>
    </recommendedName>
</protein>
<dbReference type="AlphaFoldDB" id="A1CLV0"/>
<reference evidence="2 3" key="1">
    <citation type="journal article" date="2008" name="PLoS Genet.">
        <title>Genomic islands in the pathogenic filamentous fungus Aspergillus fumigatus.</title>
        <authorList>
            <person name="Fedorova N.D."/>
            <person name="Khaldi N."/>
            <person name="Joardar V.S."/>
            <person name="Maiti R."/>
            <person name="Amedeo P."/>
            <person name="Anderson M.J."/>
            <person name="Crabtree J."/>
            <person name="Silva J.C."/>
            <person name="Badger J.H."/>
            <person name="Albarraq A."/>
            <person name="Angiuoli S."/>
            <person name="Bussey H."/>
            <person name="Bowyer P."/>
            <person name="Cotty P.J."/>
            <person name="Dyer P.S."/>
            <person name="Egan A."/>
            <person name="Galens K."/>
            <person name="Fraser-Liggett C.M."/>
            <person name="Haas B.J."/>
            <person name="Inman J.M."/>
            <person name="Kent R."/>
            <person name="Lemieux S."/>
            <person name="Malavazi I."/>
            <person name="Orvis J."/>
            <person name="Roemer T."/>
            <person name="Ronning C.M."/>
            <person name="Sundaram J.P."/>
            <person name="Sutton G."/>
            <person name="Turner G."/>
            <person name="Venter J.C."/>
            <person name="White O.R."/>
            <person name="Whitty B.R."/>
            <person name="Youngman P."/>
            <person name="Wolfe K.H."/>
            <person name="Goldman G.H."/>
            <person name="Wortman J.R."/>
            <person name="Jiang B."/>
            <person name="Denning D.W."/>
            <person name="Nierman W.C."/>
        </authorList>
    </citation>
    <scope>NUCLEOTIDE SEQUENCE [LARGE SCALE GENOMIC DNA]</scope>
    <source>
        <strain evidence="3">ATCC 1007 / CBS 513.65 / DSM 816 / NCTC 3887 / NRRL 1</strain>
    </source>
</reference>
<organism evidence="2 3">
    <name type="scientific">Aspergillus clavatus (strain ATCC 1007 / CBS 513.65 / DSM 816 / NCTC 3887 / NRRL 1 / QM 1276 / 107)</name>
    <dbReference type="NCBI Taxonomy" id="344612"/>
    <lineage>
        <taxon>Eukaryota</taxon>
        <taxon>Fungi</taxon>
        <taxon>Dikarya</taxon>
        <taxon>Ascomycota</taxon>
        <taxon>Pezizomycotina</taxon>
        <taxon>Eurotiomycetes</taxon>
        <taxon>Eurotiomycetidae</taxon>
        <taxon>Eurotiales</taxon>
        <taxon>Aspergillaceae</taxon>
        <taxon>Aspergillus</taxon>
        <taxon>Aspergillus subgen. Fumigati</taxon>
    </lineage>
</organism>
<dbReference type="PANTHER" id="PTHR37538:SF1">
    <property type="entry name" value="BTB DOMAIN-CONTAINING PROTEIN"/>
    <property type="match status" value="1"/>
</dbReference>
<feature type="compositionally biased region" description="Acidic residues" evidence="1">
    <location>
        <begin position="285"/>
        <end position="296"/>
    </location>
</feature>
<evidence type="ECO:0000313" key="3">
    <source>
        <dbReference type="Proteomes" id="UP000006701"/>
    </source>
</evidence>
<dbReference type="PANTHER" id="PTHR37538">
    <property type="entry name" value="BTB DOMAIN-CONTAINING PROTEIN"/>
    <property type="match status" value="1"/>
</dbReference>
<dbReference type="HOGENOM" id="CLU_663881_0_0_1"/>
<proteinExistence type="predicted"/>
<dbReference type="VEuPathDB" id="FungiDB:ACLA_078270"/>
<dbReference type="GeneID" id="4702605"/>
<dbReference type="KEGG" id="act:ACLA_078270"/>
<dbReference type="OMA" id="PRDETWF"/>
<gene>
    <name evidence="2" type="ORF">ACLA_078270</name>
</gene>
<name>A1CLV0_ASPCL</name>
<feature type="compositionally biased region" description="Basic residues" evidence="1">
    <location>
        <begin position="363"/>
        <end position="380"/>
    </location>
</feature>
<sequence>MGHRYSNFDDEGTQATPKIDYKQPLISPFDYHSIQVTIGQNVYGVPRYYLKQCSGLGLDSTLDNPISLRDVDEDVGHTLVNFLCTGTYETLKSAPESDEPDLVREYRRSVLAYHTARIYDLPGLADLARGYVEKFTGSMPLSTVLATTRKVFSKLPGDEVWLPEYIKELFQASFAHDDTIFKSDWFFAGFGNDRVFDEAMMRMVVDIYSTRVSSLTDMLTSQKSGTQETADHELEPVPEALPTVQSERSISPIPASPIEELTAAPNDEAEKEPVARSLAQMSPAEEPEATPVEEDVVYACVEPERSSPEEPTPRPAEESDAKSKPSDLSSAPGPESPLTDISFEKTPSQSPPPPDTPDEPILPRKKLFKGKKSKKKKRVSSKALEGSQTITSPPPAPEIAFPGLEAKPVEGLCY</sequence>
<dbReference type="eggNOG" id="KOG1565">
    <property type="taxonomic scope" value="Eukaryota"/>
</dbReference>
<evidence type="ECO:0000313" key="2">
    <source>
        <dbReference type="EMBL" id="EAW09079.1"/>
    </source>
</evidence>
<evidence type="ECO:0000256" key="1">
    <source>
        <dbReference type="SAM" id="MobiDB-lite"/>
    </source>
</evidence>
<evidence type="ECO:0008006" key="4">
    <source>
        <dbReference type="Google" id="ProtNLM"/>
    </source>
</evidence>
<dbReference type="Proteomes" id="UP000006701">
    <property type="component" value="Unassembled WGS sequence"/>
</dbReference>
<feature type="compositionally biased region" description="Basic and acidic residues" evidence="1">
    <location>
        <begin position="302"/>
        <end position="325"/>
    </location>
</feature>
<dbReference type="OrthoDB" id="3594103at2759"/>
<keyword evidence="3" id="KW-1185">Reference proteome</keyword>